<evidence type="ECO:0000313" key="3">
    <source>
        <dbReference type="Proteomes" id="UP000054166"/>
    </source>
</evidence>
<dbReference type="InterPro" id="IPR011990">
    <property type="entry name" value="TPR-like_helical_dom_sf"/>
</dbReference>
<dbReference type="InterPro" id="IPR024983">
    <property type="entry name" value="CHAT_dom"/>
</dbReference>
<dbReference type="Gene3D" id="1.25.40.10">
    <property type="entry name" value="Tetratricopeptide repeat domain"/>
    <property type="match status" value="3"/>
</dbReference>
<dbReference type="AlphaFoldDB" id="A0A0C3C9R7"/>
<dbReference type="SUPFAM" id="SSF48452">
    <property type="entry name" value="TPR-like"/>
    <property type="match status" value="2"/>
</dbReference>
<reference evidence="2 3" key="1">
    <citation type="submission" date="2014-04" db="EMBL/GenBank/DDBJ databases">
        <authorList>
            <consortium name="DOE Joint Genome Institute"/>
            <person name="Kuo A."/>
            <person name="Tarkka M."/>
            <person name="Buscot F."/>
            <person name="Kohler A."/>
            <person name="Nagy L.G."/>
            <person name="Floudas D."/>
            <person name="Copeland A."/>
            <person name="Barry K.W."/>
            <person name="Cichocki N."/>
            <person name="Veneault-Fourrey C."/>
            <person name="LaButti K."/>
            <person name="Lindquist E.A."/>
            <person name="Lipzen A."/>
            <person name="Lundell T."/>
            <person name="Morin E."/>
            <person name="Murat C."/>
            <person name="Sun H."/>
            <person name="Tunlid A."/>
            <person name="Henrissat B."/>
            <person name="Grigoriev I.V."/>
            <person name="Hibbett D.S."/>
            <person name="Martin F."/>
            <person name="Nordberg H.P."/>
            <person name="Cantor M.N."/>
            <person name="Hua S.X."/>
        </authorList>
    </citation>
    <scope>NUCLEOTIDE SEQUENCE [LARGE SCALE GENOMIC DNA]</scope>
    <source>
        <strain evidence="2 3">F 1598</strain>
    </source>
</reference>
<name>A0A0C3C9R7_PILCF</name>
<feature type="domain" description="CHAT" evidence="1">
    <location>
        <begin position="788"/>
        <end position="1067"/>
    </location>
</feature>
<dbReference type="EMBL" id="KN832982">
    <property type="protein sequence ID" value="KIM86457.1"/>
    <property type="molecule type" value="Genomic_DNA"/>
</dbReference>
<accession>A0A0C3C9R7</accession>
<dbReference type="STRING" id="765440.A0A0C3C9R7"/>
<dbReference type="InParanoid" id="A0A0C3C9R7"/>
<dbReference type="PANTHER" id="PTHR19959:SF119">
    <property type="entry name" value="FUNGAL LIPASE-LIKE DOMAIN-CONTAINING PROTEIN"/>
    <property type="match status" value="1"/>
</dbReference>
<evidence type="ECO:0000259" key="1">
    <source>
        <dbReference type="Pfam" id="PF12770"/>
    </source>
</evidence>
<protein>
    <recommendedName>
        <fullName evidence="1">CHAT domain-containing protein</fullName>
    </recommendedName>
</protein>
<gene>
    <name evidence="2" type="ORF">PILCRDRAFT_816418</name>
</gene>
<dbReference type="Proteomes" id="UP000054166">
    <property type="component" value="Unassembled WGS sequence"/>
</dbReference>
<dbReference type="PANTHER" id="PTHR19959">
    <property type="entry name" value="KINESIN LIGHT CHAIN"/>
    <property type="match status" value="1"/>
</dbReference>
<evidence type="ECO:0000313" key="2">
    <source>
        <dbReference type="EMBL" id="KIM86457.1"/>
    </source>
</evidence>
<dbReference type="Pfam" id="PF12770">
    <property type="entry name" value="CHAT"/>
    <property type="match status" value="1"/>
</dbReference>
<sequence length="1068" mass="116892">MTSDCPPLELVSHCIAIPPGVSQECSSDVFADVIEEEAVKQQWNLARLSGQSMTSHSITRILAEVKYELAMGLSNDHQQKLLRLMRAGKTFDMLHQLSHNDADLDTAIAVYETAIKLMQGGLQCQTELCSSLTDLGNSCSRRFERFGDRIDIDKAISAHEKALGLIPDGQDDKPRCLINLGNSFLRRFEHFGDLVDINNAISAQENAVNLTTDDHADKAGFLSNLANSFIRRSERTGDIVDIKRGICEHKAALSLTPDGNPDKATYLSNLGLSFLCHFQHARDFFDIDEAISAHRNAVRITPDGHAKMPGRLNNMGNSYLCRFEHSRDIIDLDEAISAYEKALCLTPDGRADKPGRLSNLGNSFLRRFERSGDIVDINRAIAAHENAVLLTPDGHANKPGCLDNLGNSLSRRFMQFGDIADINKAITAQNDAVLLTPNGHAKKPNYLNNLGGSFGCRFTRSGDIIHIGEAITAHKQAVDLTPDGHADKPDRLRNLGKSFSCRFKASGDVIDESQAISHFRSAAISPAGPPPIRFQAALSWARLCSKANVSSALEGYAVALNLLPRVVWLGQTIKTRHKELISLGGVASEAAAVAISAAQYDTALEWLEQGRSIVWNQLLQLRTPIDALRDKQPALAEDLMRVSKALEHASSRHTDTHDQLFSLEEVAQGHRRLAEEWEKLVQAARGIPGFEDFLQPKKLAHLLRASNDGPVVVINVHKRRCDALVLMSGLYEVMHIPLDRLSYKRARALHQSLNRLLIDSGVRARGTRHLMRLVSTTTGPNFPSILLALWSYVAKPVLDGLAVTASCTEVPPRIWWCATGPLAFLPIHAAGIYDNSTAATNISDYVVSSYTPSVTALINATDNHEGRGKFRGLLAVSQPNTPGQSPLPNTTVELGEIMKRKRNFGVHRLEGPAASVASVLEGMETHSWIHLACHAVQDKSEPTKSAFCLHDNDLDLRMIITKSFSQVDFAFLSACQTATGDEKLSEEALHLAAGLMLAGYCGVIGTMWSIADGDAPVIAGHIYDELFDNTEPDSTKAALALHHAARCLRQQVGDSAFLSWVPFIHVGI</sequence>
<proteinExistence type="predicted"/>
<organism evidence="2 3">
    <name type="scientific">Piloderma croceum (strain F 1598)</name>
    <dbReference type="NCBI Taxonomy" id="765440"/>
    <lineage>
        <taxon>Eukaryota</taxon>
        <taxon>Fungi</taxon>
        <taxon>Dikarya</taxon>
        <taxon>Basidiomycota</taxon>
        <taxon>Agaricomycotina</taxon>
        <taxon>Agaricomycetes</taxon>
        <taxon>Agaricomycetidae</taxon>
        <taxon>Atheliales</taxon>
        <taxon>Atheliaceae</taxon>
        <taxon>Piloderma</taxon>
    </lineage>
</organism>
<dbReference type="HOGENOM" id="CLU_001305_0_1_1"/>
<keyword evidence="3" id="KW-1185">Reference proteome</keyword>
<dbReference type="OrthoDB" id="9991317at2759"/>
<reference evidence="3" key="2">
    <citation type="submission" date="2015-01" db="EMBL/GenBank/DDBJ databases">
        <title>Evolutionary Origins and Diversification of the Mycorrhizal Mutualists.</title>
        <authorList>
            <consortium name="DOE Joint Genome Institute"/>
            <consortium name="Mycorrhizal Genomics Consortium"/>
            <person name="Kohler A."/>
            <person name="Kuo A."/>
            <person name="Nagy L.G."/>
            <person name="Floudas D."/>
            <person name="Copeland A."/>
            <person name="Barry K.W."/>
            <person name="Cichocki N."/>
            <person name="Veneault-Fourrey C."/>
            <person name="LaButti K."/>
            <person name="Lindquist E.A."/>
            <person name="Lipzen A."/>
            <person name="Lundell T."/>
            <person name="Morin E."/>
            <person name="Murat C."/>
            <person name="Riley R."/>
            <person name="Ohm R."/>
            <person name="Sun H."/>
            <person name="Tunlid A."/>
            <person name="Henrissat B."/>
            <person name="Grigoriev I.V."/>
            <person name="Hibbett D.S."/>
            <person name="Martin F."/>
        </authorList>
    </citation>
    <scope>NUCLEOTIDE SEQUENCE [LARGE SCALE GENOMIC DNA]</scope>
    <source>
        <strain evidence="3">F 1598</strain>
    </source>
</reference>